<dbReference type="Proteomes" id="UP000183997">
    <property type="component" value="Unassembled WGS sequence"/>
</dbReference>
<sequence length="83" mass="9464">MNGRNLKRKSPYIIDAALRKKSGEIRGFKLKDNTFLEYQTALREAKQGNLVGINLYPKFTQEVLAEEKQQGILAKLIQKLTGQ</sequence>
<dbReference type="AlphaFoldDB" id="A0A1M6TPB9"/>
<dbReference type="EMBL" id="FRAR01000017">
    <property type="protein sequence ID" value="SHK58770.1"/>
    <property type="molecule type" value="Genomic_DNA"/>
</dbReference>
<dbReference type="RefSeq" id="WP_072914636.1">
    <property type="nucleotide sequence ID" value="NZ_FRAR01000017.1"/>
</dbReference>
<protein>
    <submittedName>
        <fullName evidence="1">Uncharacterized protein</fullName>
    </submittedName>
</protein>
<evidence type="ECO:0000313" key="1">
    <source>
        <dbReference type="EMBL" id="SHK58770.1"/>
    </source>
</evidence>
<proteinExistence type="predicted"/>
<keyword evidence="2" id="KW-1185">Reference proteome</keyword>
<organism evidence="1 2">
    <name type="scientific">Desulforamulus aeronauticus DSM 10349</name>
    <dbReference type="NCBI Taxonomy" id="1121421"/>
    <lineage>
        <taxon>Bacteria</taxon>
        <taxon>Bacillati</taxon>
        <taxon>Bacillota</taxon>
        <taxon>Clostridia</taxon>
        <taxon>Eubacteriales</taxon>
        <taxon>Peptococcaceae</taxon>
        <taxon>Desulforamulus</taxon>
    </lineage>
</organism>
<dbReference type="OrthoDB" id="1647761at2"/>
<name>A0A1M6TPB9_9FIRM</name>
<accession>A0A1M6TPB9</accession>
<evidence type="ECO:0000313" key="2">
    <source>
        <dbReference type="Proteomes" id="UP000183997"/>
    </source>
</evidence>
<gene>
    <name evidence="1" type="ORF">SAMN02745123_02408</name>
</gene>
<reference evidence="2" key="1">
    <citation type="submission" date="2016-11" db="EMBL/GenBank/DDBJ databases">
        <authorList>
            <person name="Varghese N."/>
            <person name="Submissions S."/>
        </authorList>
    </citation>
    <scope>NUCLEOTIDE SEQUENCE [LARGE SCALE GENOMIC DNA]</scope>
    <source>
        <strain evidence="2">DSM 10349</strain>
    </source>
</reference>